<evidence type="ECO:0000259" key="1">
    <source>
        <dbReference type="Pfam" id="PF01936"/>
    </source>
</evidence>
<sequence length="208" mass="23890">MRTNIDVDGFNLYYGALKGTPYRWLNIATLCALLLPNHQIHRIRYFTARIQSTPTDPSKAQRQQTYLRALRTIPHLTIHYGHYLARQARMPLVNPPKNGPRVVEVWRVEEKGSDVNLATYLLLDGFQQDYEQAVIISNDSDLVEPIRVVRKHLGLSVGVFNPHRKTISRALQQVASFYRPIREGVLRASQFPPVLQDAHGMITKPRGW</sequence>
<evidence type="ECO:0000313" key="2">
    <source>
        <dbReference type="EMBL" id="HEG90134.1"/>
    </source>
</evidence>
<dbReference type="Pfam" id="PF01936">
    <property type="entry name" value="NYN"/>
    <property type="match status" value="1"/>
</dbReference>
<comment type="caution">
    <text evidence="2">The sequence shown here is derived from an EMBL/GenBank/DDBJ whole genome shotgun (WGS) entry which is preliminary data.</text>
</comment>
<dbReference type="InterPro" id="IPR021139">
    <property type="entry name" value="NYN"/>
</dbReference>
<organism evidence="2">
    <name type="scientific">Thermorudis peleae</name>
    <dbReference type="NCBI Taxonomy" id="1382356"/>
    <lineage>
        <taxon>Bacteria</taxon>
        <taxon>Pseudomonadati</taxon>
        <taxon>Thermomicrobiota</taxon>
        <taxon>Thermomicrobia</taxon>
        <taxon>Thermomicrobia incertae sedis</taxon>
        <taxon>Thermorudis</taxon>
    </lineage>
</organism>
<gene>
    <name evidence="2" type="ORF">ENP34_01615</name>
</gene>
<accession>A0A831TFE7</accession>
<dbReference type="AlphaFoldDB" id="A0A831TFE7"/>
<dbReference type="CDD" id="cd18722">
    <property type="entry name" value="PIN_NicB-like"/>
    <property type="match status" value="1"/>
</dbReference>
<feature type="domain" description="NYN" evidence="1">
    <location>
        <begin position="5"/>
        <end position="176"/>
    </location>
</feature>
<reference evidence="2" key="1">
    <citation type="journal article" date="2020" name="mSystems">
        <title>Genome- and Community-Level Interaction Insights into Carbon Utilization and Element Cycling Functions of Hydrothermarchaeota in Hydrothermal Sediment.</title>
        <authorList>
            <person name="Zhou Z."/>
            <person name="Liu Y."/>
            <person name="Xu W."/>
            <person name="Pan J."/>
            <person name="Luo Z.H."/>
            <person name="Li M."/>
        </authorList>
    </citation>
    <scope>NUCLEOTIDE SEQUENCE [LARGE SCALE GENOMIC DNA]</scope>
    <source>
        <strain evidence="2">SpSt-210</strain>
    </source>
</reference>
<dbReference type="GO" id="GO:0004540">
    <property type="term" value="F:RNA nuclease activity"/>
    <property type="evidence" value="ECO:0007669"/>
    <property type="project" value="InterPro"/>
</dbReference>
<proteinExistence type="predicted"/>
<dbReference type="EMBL" id="DSIY01000036">
    <property type="protein sequence ID" value="HEG90134.1"/>
    <property type="molecule type" value="Genomic_DNA"/>
</dbReference>
<protein>
    <submittedName>
        <fullName evidence="2">NYN domain-containing protein</fullName>
    </submittedName>
</protein>
<dbReference type="Gene3D" id="3.40.50.1010">
    <property type="entry name" value="5'-nuclease"/>
    <property type="match status" value="1"/>
</dbReference>
<name>A0A831TFE7_9BACT</name>